<dbReference type="AlphaFoldDB" id="A0A1E5PXH0"/>
<dbReference type="Proteomes" id="UP000095705">
    <property type="component" value="Unassembled WGS sequence"/>
</dbReference>
<accession>A0A1E5PXH0</accession>
<name>A0A1E5PXH0_9ACTN</name>
<proteinExistence type="predicted"/>
<keyword evidence="2" id="KW-1185">Reference proteome</keyword>
<reference evidence="1 2" key="1">
    <citation type="submission" date="2016-08" db="EMBL/GenBank/DDBJ databases">
        <title>The complete genome of Streptomyces subrutilus 10-1-1.</title>
        <authorList>
            <person name="Chen X."/>
        </authorList>
    </citation>
    <scope>NUCLEOTIDE SEQUENCE [LARGE SCALE GENOMIC DNA]</scope>
    <source>
        <strain evidence="1 2">10-1-1</strain>
    </source>
</reference>
<evidence type="ECO:0000313" key="2">
    <source>
        <dbReference type="Proteomes" id="UP000095705"/>
    </source>
</evidence>
<evidence type="ECO:0000313" key="1">
    <source>
        <dbReference type="EMBL" id="OEJ34170.1"/>
    </source>
</evidence>
<dbReference type="RefSeq" id="WP_069922364.1">
    <property type="nucleotide sequence ID" value="NZ_MEHK01000001.1"/>
</dbReference>
<sequence length="310" mass="35158">MTVTDPPAPHVTRFYRADMSDFFKPGHTHRISGVGDTPVWFSAAMAVHASRAGAHVLFVDYAADSFATRARLRSFKEGVTETAPLVLAPQDFPRSGVEARKFDLVFLVNPAVGMRILELDPTHIYDVRVFMKEVLRSLPGGLPQFGPRGEIAVICVESTETQEDGDEADSDASQTMCFDHDVEYRLVWEEREDLESEEEREMYTNLLEPPNRLHLRADRDPDDYYGWVPLHSYVDLHWSGETPGGMHMYVCPDDPKATHSEKWRLMNAAREAAGADMDSYEEYHKKYVLDAPMVLWSPEKPFKPFTGESA</sequence>
<dbReference type="EMBL" id="MEHK01000001">
    <property type="protein sequence ID" value="OEJ34170.1"/>
    <property type="molecule type" value="Genomic_DNA"/>
</dbReference>
<protein>
    <submittedName>
        <fullName evidence="1">Uncharacterized protein</fullName>
    </submittedName>
</protein>
<dbReference type="STRING" id="36818.BGK67_25070"/>
<comment type="caution">
    <text evidence="1">The sequence shown here is derived from an EMBL/GenBank/DDBJ whole genome shotgun (WGS) entry which is preliminary data.</text>
</comment>
<gene>
    <name evidence="1" type="ORF">BGK67_25070</name>
</gene>
<organism evidence="1 2">
    <name type="scientific">Streptomyces subrutilus</name>
    <dbReference type="NCBI Taxonomy" id="36818"/>
    <lineage>
        <taxon>Bacteria</taxon>
        <taxon>Bacillati</taxon>
        <taxon>Actinomycetota</taxon>
        <taxon>Actinomycetes</taxon>
        <taxon>Kitasatosporales</taxon>
        <taxon>Streptomycetaceae</taxon>
        <taxon>Streptomyces</taxon>
    </lineage>
</organism>